<dbReference type="EMBL" id="UYSU01034273">
    <property type="protein sequence ID" value="VDL94108.1"/>
    <property type="molecule type" value="Genomic_DNA"/>
</dbReference>
<protein>
    <submittedName>
        <fullName evidence="4">AAI domain-containing protein</fullName>
    </submittedName>
</protein>
<keyword evidence="1" id="KW-1133">Transmembrane helix</keyword>
<dbReference type="Proteomes" id="UP000275846">
    <property type="component" value="Unassembled WGS sequence"/>
</dbReference>
<evidence type="ECO:0000313" key="4">
    <source>
        <dbReference type="WBParaSite" id="SSLN_0000801301-mRNA-1"/>
    </source>
</evidence>
<sequence length="300" mass="32029">MSACKGTYDVFAGVGAEESAKMSFSPLPPPPLLSFSLHVQAHAAPTTIAIYGVPTPWDLILAWWHCQERLWPRQPPAPDPTSRLLDSLLRPGTGSFQRKILLIVLAVIMTAAAATAVAAVSRGSRLPGSKVEDCFYVGEVADANDIVDNSSHAAVATCTGLNSSLKTPQLNLQESCQTIIAATLAGAVMVKDTTYLILPLHCTDCNPLLVPHAVFPYVPSENIRSDLSAKPPRALPRPPQFVFHSTSLNSFPATFEPLSPYRTLCANVLAPGELDVNAANPGSATTTILSANRSRRRPRG</sequence>
<name>A0A183SU25_SCHSO</name>
<dbReference type="WBParaSite" id="SSLN_0000801301-mRNA-1">
    <property type="protein sequence ID" value="SSLN_0000801301-mRNA-1"/>
    <property type="gene ID" value="SSLN_0000801301"/>
</dbReference>
<keyword evidence="1" id="KW-0472">Membrane</keyword>
<gene>
    <name evidence="2" type="ORF">SSLN_LOCUS7723</name>
</gene>
<keyword evidence="3" id="KW-1185">Reference proteome</keyword>
<reference evidence="2 3" key="2">
    <citation type="submission" date="2018-11" db="EMBL/GenBank/DDBJ databases">
        <authorList>
            <consortium name="Pathogen Informatics"/>
        </authorList>
    </citation>
    <scope>NUCLEOTIDE SEQUENCE [LARGE SCALE GENOMIC DNA]</scope>
    <source>
        <strain evidence="2 3">NST_G2</strain>
    </source>
</reference>
<dbReference type="AlphaFoldDB" id="A0A183SU25"/>
<organism evidence="4">
    <name type="scientific">Schistocephalus solidus</name>
    <name type="common">Tapeworm</name>
    <dbReference type="NCBI Taxonomy" id="70667"/>
    <lineage>
        <taxon>Eukaryota</taxon>
        <taxon>Metazoa</taxon>
        <taxon>Spiralia</taxon>
        <taxon>Lophotrochozoa</taxon>
        <taxon>Platyhelminthes</taxon>
        <taxon>Cestoda</taxon>
        <taxon>Eucestoda</taxon>
        <taxon>Diphyllobothriidea</taxon>
        <taxon>Diphyllobothriidae</taxon>
        <taxon>Schistocephalus</taxon>
    </lineage>
</organism>
<reference evidence="4" key="1">
    <citation type="submission" date="2016-06" db="UniProtKB">
        <authorList>
            <consortium name="WormBaseParasite"/>
        </authorList>
    </citation>
    <scope>IDENTIFICATION</scope>
</reference>
<keyword evidence="1" id="KW-0812">Transmembrane</keyword>
<feature type="transmembrane region" description="Helical" evidence="1">
    <location>
        <begin position="100"/>
        <end position="120"/>
    </location>
</feature>
<proteinExistence type="predicted"/>
<evidence type="ECO:0000313" key="3">
    <source>
        <dbReference type="Proteomes" id="UP000275846"/>
    </source>
</evidence>
<evidence type="ECO:0000313" key="2">
    <source>
        <dbReference type="EMBL" id="VDL94108.1"/>
    </source>
</evidence>
<evidence type="ECO:0000256" key="1">
    <source>
        <dbReference type="SAM" id="Phobius"/>
    </source>
</evidence>
<accession>A0A183SU25</accession>